<dbReference type="KEGG" id="olu:OSTLU_27941"/>
<dbReference type="AlphaFoldDB" id="A4S8R4"/>
<dbReference type="InterPro" id="IPR036514">
    <property type="entry name" value="SGNH_hydro_sf"/>
</dbReference>
<dbReference type="PANTHER" id="PTHR34407:SF1">
    <property type="entry name" value="SGNH HYDROLASE-TYPE ESTERASE DOMAIN-CONTAINING PROTEIN"/>
    <property type="match status" value="1"/>
</dbReference>
<evidence type="ECO:0000313" key="2">
    <source>
        <dbReference type="Proteomes" id="UP000001568"/>
    </source>
</evidence>
<sequence>MYAPPSEAREWLRPAIDWLEETYPVDLSKVEPLYNNPNVSHEWINIARPGGGIHSFASCLDKWLPDSENVDLFIFEFSATLELMDEGSVAEVHLARLTHELETIMHQLTQRKQIIEGSEEKRNMPAFMIVHAQNWCSPRFAKVSSGDSFAATRQLCRELPDSLIFKGYNLDVPRKEAMKSAIRDAYTRYHPVLDVYERLSEHYGIPVVNLRRGMFDVMRDSTQDESAPFALLDWTRDGLHPTQPNATRIVGSYFVNGLRMAIDATRLAYADEGGRKPLTSYAPFTFVSVEARDSDEQGRYVSSAYWSARDDAVSPPKDAAPGKLPPMLSSSKTAQIVSKCYEFGKETLTHGGDVVDDIESSGFFAWPPIVDESPDWTYVEREESGRTAHKPGYVATKKGAYIVVRQSLGKPFGKVKGVTILVSTLHSWSGYGTIAVSCSNGCSCEERVVSTQWERRVSLTNADSIPITIDGVSLDAGPQSVEFDGSNTCDVRIEVTSGDGHRVKLIGISTSYETVVE</sequence>
<protein>
    <submittedName>
        <fullName evidence="1">Uncharacterized protein</fullName>
    </submittedName>
</protein>
<dbReference type="Gramene" id="ABP00101">
    <property type="protein sequence ID" value="ABP00101"/>
    <property type="gene ID" value="OSTLU_27941"/>
</dbReference>
<evidence type="ECO:0000313" key="1">
    <source>
        <dbReference type="EMBL" id="ABP00101.1"/>
    </source>
</evidence>
<dbReference type="Gene3D" id="3.40.50.1110">
    <property type="entry name" value="SGNH hydrolase"/>
    <property type="match status" value="1"/>
</dbReference>
<keyword evidence="2" id="KW-1185">Reference proteome</keyword>
<reference evidence="1 2" key="1">
    <citation type="journal article" date="2007" name="Proc. Natl. Acad. Sci. U.S.A.">
        <title>The tiny eukaryote Ostreococcus provides genomic insights into the paradox of plankton speciation.</title>
        <authorList>
            <person name="Palenik B."/>
            <person name="Grimwood J."/>
            <person name="Aerts A."/>
            <person name="Rouze P."/>
            <person name="Salamov A."/>
            <person name="Putnam N."/>
            <person name="Dupont C."/>
            <person name="Jorgensen R."/>
            <person name="Derelle E."/>
            <person name="Rombauts S."/>
            <person name="Zhou K."/>
            <person name="Otillar R."/>
            <person name="Merchant S.S."/>
            <person name="Podell S."/>
            <person name="Gaasterland T."/>
            <person name="Napoli C."/>
            <person name="Gendler K."/>
            <person name="Manuell A."/>
            <person name="Tai V."/>
            <person name="Vallon O."/>
            <person name="Piganeau G."/>
            <person name="Jancek S."/>
            <person name="Heijde M."/>
            <person name="Jabbari K."/>
            <person name="Bowler C."/>
            <person name="Lohr M."/>
            <person name="Robbens S."/>
            <person name="Werner G."/>
            <person name="Dubchak I."/>
            <person name="Pazour G.J."/>
            <person name="Ren Q."/>
            <person name="Paulsen I."/>
            <person name="Delwiche C."/>
            <person name="Schmutz J."/>
            <person name="Rokhsar D."/>
            <person name="Van de Peer Y."/>
            <person name="Moreau H."/>
            <person name="Grigoriev I.V."/>
        </authorList>
    </citation>
    <scope>NUCLEOTIDE SEQUENCE [LARGE SCALE GENOMIC DNA]</scope>
    <source>
        <strain evidence="1 2">CCE9901</strain>
    </source>
</reference>
<gene>
    <name evidence="1" type="ORF">OSTLU_27941</name>
</gene>
<accession>A4S8R4</accession>
<dbReference type="EMBL" id="CP000595">
    <property type="protein sequence ID" value="ABP00101.1"/>
    <property type="molecule type" value="Genomic_DNA"/>
</dbReference>
<dbReference type="PANTHER" id="PTHR34407">
    <property type="entry name" value="EXPRESSED PROTEIN"/>
    <property type="match status" value="1"/>
</dbReference>
<dbReference type="Proteomes" id="UP000001568">
    <property type="component" value="Chromosome 15"/>
</dbReference>
<organism evidence="1 2">
    <name type="scientific">Ostreococcus lucimarinus (strain CCE9901)</name>
    <dbReference type="NCBI Taxonomy" id="436017"/>
    <lineage>
        <taxon>Eukaryota</taxon>
        <taxon>Viridiplantae</taxon>
        <taxon>Chlorophyta</taxon>
        <taxon>Mamiellophyceae</taxon>
        <taxon>Mamiellales</taxon>
        <taxon>Bathycoccaceae</taxon>
        <taxon>Ostreococcus</taxon>
    </lineage>
</organism>
<dbReference type="HOGENOM" id="CLU_527228_0_0_1"/>
<proteinExistence type="predicted"/>
<dbReference type="GeneID" id="5005809"/>
<name>A4S8R4_OSTLU</name>
<dbReference type="RefSeq" id="XP_001421807.1">
    <property type="nucleotide sequence ID" value="XM_001421770.1"/>
</dbReference>